<evidence type="ECO:0000313" key="20">
    <source>
        <dbReference type="Proteomes" id="UP000216101"/>
    </source>
</evidence>
<comment type="catalytic activity">
    <reaction evidence="15">
        <text>a 4-hydroxy-3-(all-trans-polyprenyl)benzoate + H(+) = a 2-(all-trans-polyprenyl)phenol + CO2</text>
        <dbReference type="Rhea" id="RHEA:41680"/>
        <dbReference type="Rhea" id="RHEA-COMP:9514"/>
        <dbReference type="Rhea" id="RHEA-COMP:9516"/>
        <dbReference type="ChEBI" id="CHEBI:1269"/>
        <dbReference type="ChEBI" id="CHEBI:15378"/>
        <dbReference type="ChEBI" id="CHEBI:16526"/>
        <dbReference type="ChEBI" id="CHEBI:78396"/>
        <dbReference type="EC" id="4.1.1.98"/>
    </reaction>
</comment>
<keyword evidence="5 15" id="KW-1003">Cell membrane</keyword>
<feature type="binding site" evidence="15">
    <location>
        <begin position="189"/>
        <end position="191"/>
    </location>
    <ligand>
        <name>prenylated FMN</name>
        <dbReference type="ChEBI" id="CHEBI:87746"/>
    </ligand>
</feature>
<dbReference type="GO" id="GO:0008694">
    <property type="term" value="F:4-hydroxy-3-polyprenylbenzoate decarboxylase activity"/>
    <property type="evidence" value="ECO:0007669"/>
    <property type="project" value="UniProtKB-UniRule"/>
</dbReference>
<dbReference type="Proteomes" id="UP000216101">
    <property type="component" value="Unassembled WGS sequence"/>
</dbReference>
<evidence type="ECO:0000259" key="18">
    <source>
        <dbReference type="Pfam" id="PF20696"/>
    </source>
</evidence>
<comment type="cofactor">
    <cofactor evidence="15">
        <name>prenylated FMN</name>
        <dbReference type="ChEBI" id="CHEBI:87746"/>
    </cofactor>
    <text evidence="15">Binds 1 prenylated FMN per subunit.</text>
</comment>
<dbReference type="EMBL" id="NHNI01000001">
    <property type="protein sequence ID" value="OZY87075.1"/>
    <property type="molecule type" value="Genomic_DNA"/>
</dbReference>
<accession>A0A266QB56</accession>
<comment type="caution">
    <text evidence="19">The sequence shown here is derived from an EMBL/GenBank/DDBJ whole genome shotgun (WGS) entry which is preliminary data.</text>
</comment>
<dbReference type="HAMAP" id="MF_01636">
    <property type="entry name" value="UbiD"/>
    <property type="match status" value="1"/>
</dbReference>
<comment type="subcellular location">
    <subcellularLocation>
        <location evidence="15">Cell membrane</location>
        <topology evidence="15">Peripheral membrane protein</topology>
    </subcellularLocation>
</comment>
<evidence type="ECO:0000259" key="16">
    <source>
        <dbReference type="Pfam" id="PF01977"/>
    </source>
</evidence>
<dbReference type="FunFam" id="1.20.5.570:FF:000001">
    <property type="entry name" value="3-octaprenyl-4-hydroxybenzoate carboxy-lyase"/>
    <property type="match status" value="1"/>
</dbReference>
<dbReference type="Gene3D" id="3.40.1670.10">
    <property type="entry name" value="UbiD C-terminal domain-like"/>
    <property type="match status" value="1"/>
</dbReference>
<dbReference type="Pfam" id="PF01977">
    <property type="entry name" value="UbiD"/>
    <property type="match status" value="1"/>
</dbReference>
<keyword evidence="8 15" id="KW-0831">Ubiquinone biosynthesis</keyword>
<evidence type="ECO:0000256" key="12">
    <source>
        <dbReference type="ARBA" id="ARBA00023211"/>
    </source>
</evidence>
<feature type="binding site" evidence="15">
    <location>
        <begin position="175"/>
        <end position="177"/>
    </location>
    <ligand>
        <name>prenylated FMN</name>
        <dbReference type="ChEBI" id="CHEBI:87746"/>
    </ligand>
</feature>
<evidence type="ECO:0000256" key="14">
    <source>
        <dbReference type="ARBA" id="ARBA00030393"/>
    </source>
</evidence>
<evidence type="ECO:0000256" key="15">
    <source>
        <dbReference type="HAMAP-Rule" id="MF_01636"/>
    </source>
</evidence>
<dbReference type="InterPro" id="IPR049383">
    <property type="entry name" value="UbiD-like_N"/>
</dbReference>
<evidence type="ECO:0000256" key="13">
    <source>
        <dbReference type="ARBA" id="ARBA00023239"/>
    </source>
</evidence>
<name>A0A266QB56_9GAMM</name>
<keyword evidence="9 15" id="KW-0479">Metal-binding</keyword>
<evidence type="ECO:0000256" key="5">
    <source>
        <dbReference type="ARBA" id="ARBA00022475"/>
    </source>
</evidence>
<dbReference type="EC" id="4.1.1.98" evidence="15"/>
<keyword evidence="13 15" id="KW-0456">Lyase</keyword>
<evidence type="ECO:0000256" key="6">
    <source>
        <dbReference type="ARBA" id="ARBA00022630"/>
    </source>
</evidence>
<feature type="domain" description="3-octaprenyl-4-hydroxybenzoate carboxy-lyase-like C-terminal" evidence="18">
    <location>
        <begin position="328"/>
        <end position="452"/>
    </location>
</feature>
<keyword evidence="11 15" id="KW-0472">Membrane</keyword>
<dbReference type="STRING" id="1209072.GCA_000766945_01648"/>
<evidence type="ECO:0000256" key="8">
    <source>
        <dbReference type="ARBA" id="ARBA00022688"/>
    </source>
</evidence>
<feature type="active site" description="Proton donor" evidence="15">
    <location>
        <position position="287"/>
    </location>
</feature>
<comment type="function">
    <text evidence="15">Catalyzes the decarboxylation of 3-octaprenyl-4-hydroxy benzoate to 2-octaprenylphenol, an intermediate step in ubiquinone biosynthesis.</text>
</comment>
<dbReference type="GO" id="GO:0046872">
    <property type="term" value="F:metal ion binding"/>
    <property type="evidence" value="ECO:0007669"/>
    <property type="project" value="UniProtKB-KW"/>
</dbReference>
<keyword evidence="12 15" id="KW-0464">Manganese</keyword>
<evidence type="ECO:0000256" key="7">
    <source>
        <dbReference type="ARBA" id="ARBA00022643"/>
    </source>
</evidence>
<dbReference type="GO" id="GO:0005886">
    <property type="term" value="C:plasma membrane"/>
    <property type="evidence" value="ECO:0007669"/>
    <property type="project" value="UniProtKB-SubCell"/>
</dbReference>
<dbReference type="SUPFAM" id="SSF50475">
    <property type="entry name" value="FMN-binding split barrel"/>
    <property type="match status" value="1"/>
</dbReference>
<keyword evidence="6 15" id="KW-0285">Flavoprotein</keyword>
<feature type="binding site" evidence="15">
    <location>
        <position position="238"/>
    </location>
    <ligand>
        <name>Mn(2+)</name>
        <dbReference type="ChEBI" id="CHEBI:29035"/>
    </ligand>
</feature>
<dbReference type="NCBIfam" id="NF008175">
    <property type="entry name" value="PRK10922.1"/>
    <property type="match status" value="1"/>
</dbReference>
<dbReference type="SUPFAM" id="SSF143968">
    <property type="entry name" value="UbiD C-terminal domain-like"/>
    <property type="match status" value="1"/>
</dbReference>
<dbReference type="Pfam" id="PF20695">
    <property type="entry name" value="UbiD_N"/>
    <property type="match status" value="1"/>
</dbReference>
<dbReference type="Gene3D" id="1.20.5.570">
    <property type="entry name" value="Single helix bin"/>
    <property type="match status" value="1"/>
</dbReference>
<dbReference type="InterPro" id="IPR002830">
    <property type="entry name" value="UbiD"/>
</dbReference>
<dbReference type="Pfam" id="PF20696">
    <property type="entry name" value="UbiD_C"/>
    <property type="match status" value="1"/>
</dbReference>
<dbReference type="eggNOG" id="COG0043">
    <property type="taxonomic scope" value="Bacteria"/>
</dbReference>
<protein>
    <recommendedName>
        <fullName evidence="4 15">3-octaprenyl-4-hydroxybenzoate carboxy-lyase</fullName>
        <ecNumber evidence="15">4.1.1.98</ecNumber>
    </recommendedName>
    <alternativeName>
        <fullName evidence="14 15">Polyprenyl p-hydroxybenzoate decarboxylase</fullName>
    </alternativeName>
</protein>
<comment type="similarity">
    <text evidence="2 15">Belongs to the UbiD family.</text>
</comment>
<reference evidence="20" key="1">
    <citation type="submission" date="2017-05" db="EMBL/GenBank/DDBJ databases">
        <authorList>
            <person name="Barney B.M."/>
        </authorList>
    </citation>
    <scope>NUCLEOTIDE SEQUENCE [LARGE SCALE GENOMIC DNA]</scope>
    <source>
        <strain evidence="20">PSBB022</strain>
    </source>
</reference>
<organism evidence="19 20">
    <name type="scientific">Cellvibrio mixtus</name>
    <dbReference type="NCBI Taxonomy" id="39650"/>
    <lineage>
        <taxon>Bacteria</taxon>
        <taxon>Pseudomonadati</taxon>
        <taxon>Pseudomonadota</taxon>
        <taxon>Gammaproteobacteria</taxon>
        <taxon>Cellvibrionales</taxon>
        <taxon>Cellvibrionaceae</taxon>
        <taxon>Cellvibrio</taxon>
    </lineage>
</organism>
<dbReference type="AlphaFoldDB" id="A0A266QB56"/>
<comment type="pathway">
    <text evidence="1 15">Cofactor biosynthesis; ubiquinone biosynthesis.</text>
</comment>
<comment type="subunit">
    <text evidence="3 15">Homohexamer.</text>
</comment>
<keyword evidence="10 15" id="KW-0210">Decarboxylase</keyword>
<evidence type="ECO:0000256" key="10">
    <source>
        <dbReference type="ARBA" id="ARBA00022793"/>
    </source>
</evidence>
<evidence type="ECO:0000259" key="17">
    <source>
        <dbReference type="Pfam" id="PF20695"/>
    </source>
</evidence>
<keyword evidence="7 15" id="KW-0288">FMN</keyword>
<feature type="domain" description="3-octaprenyl-4-hydroxybenzoate carboxy-lyase-like Rift-related" evidence="16">
    <location>
        <begin position="123"/>
        <end position="322"/>
    </location>
</feature>
<evidence type="ECO:0000256" key="3">
    <source>
        <dbReference type="ARBA" id="ARBA00011643"/>
    </source>
</evidence>
<evidence type="ECO:0000256" key="9">
    <source>
        <dbReference type="ARBA" id="ARBA00022723"/>
    </source>
</evidence>
<dbReference type="RefSeq" id="WP_078044150.1">
    <property type="nucleotide sequence ID" value="NZ_NHNI01000001.1"/>
</dbReference>
<dbReference type="InterPro" id="IPR048304">
    <property type="entry name" value="UbiD_Rift_dom"/>
</dbReference>
<dbReference type="NCBIfam" id="TIGR00148">
    <property type="entry name" value="UbiD family decarboxylase"/>
    <property type="match status" value="1"/>
</dbReference>
<feature type="domain" description="3-octaprenyl-4-hydroxybenzoate carboxy-lyase-like N-terminal" evidence="17">
    <location>
        <begin position="10"/>
        <end position="89"/>
    </location>
</feature>
<evidence type="ECO:0000313" key="19">
    <source>
        <dbReference type="EMBL" id="OZY87075.1"/>
    </source>
</evidence>
<dbReference type="UniPathway" id="UPA00232"/>
<feature type="binding site" evidence="15">
    <location>
        <begin position="194"/>
        <end position="195"/>
    </location>
    <ligand>
        <name>prenylated FMN</name>
        <dbReference type="ChEBI" id="CHEBI:87746"/>
    </ligand>
</feature>
<dbReference type="GO" id="GO:0006744">
    <property type="term" value="P:ubiquinone biosynthetic process"/>
    <property type="evidence" value="ECO:0007669"/>
    <property type="project" value="UniProtKB-UniRule"/>
</dbReference>
<feature type="binding site" evidence="15">
    <location>
        <position position="172"/>
    </location>
    <ligand>
        <name>Mn(2+)</name>
        <dbReference type="ChEBI" id="CHEBI:29035"/>
    </ligand>
</feature>
<sequence>MKYKDLRDFIDLLEARGLLKRIKQEIDPNLEMTEICDRTLRAGGPALLFENPKGYDIPVLANLFGTTERVALGMGQESVTALREVGKLLAFLKEPEPPKGFKDAWDKLPLFKQVLNLAPKVLSKAQCQDVVLEGDAVNLDLLPIQTCWPGDAGPLVTWPLVVTRGPHKERQNLGIYRMQKIGKNRLIMRWLSHRGGALDFREFQIQNPGKNYPVAVALGADPATILGAVTPVPDTLSEYGFAGLLRGDKTEVVKCIGNDLQVPASAEFILEGYIAPNDVAPEGPFGDHTGYYNEVDNFPVFTVERITHRRDPIYHSTYTGRPPDEPAILGVALNEVFVPILQKQFPEIVDFYLPPEGCSYRMAVVTMKKQYPGHAKRVMMGVWSFLRQFMYTKFVIVTDDDVNARDWNDVIWAMTTRMDPARDTVMIENTPIDYLDFASPVSGLGSKIGFDATNKWPGETTREWGTPIVMDQAVKERIDSLWDELGIDLPTAY</sequence>
<dbReference type="PANTHER" id="PTHR30108:SF17">
    <property type="entry name" value="FERULIC ACID DECARBOXYLASE 1"/>
    <property type="match status" value="1"/>
</dbReference>
<evidence type="ECO:0000256" key="11">
    <source>
        <dbReference type="ARBA" id="ARBA00023136"/>
    </source>
</evidence>
<proteinExistence type="inferred from homology"/>
<dbReference type="FunFam" id="3.40.1670.10:FF:000001">
    <property type="entry name" value="3-octaprenyl-4-hydroxybenzoate carboxy-lyase"/>
    <property type="match status" value="1"/>
</dbReference>
<dbReference type="InterPro" id="IPR049381">
    <property type="entry name" value="UbiD-like_C"/>
</dbReference>
<keyword evidence="20" id="KW-1185">Reference proteome</keyword>
<gene>
    <name evidence="15" type="primary">ubiD</name>
    <name evidence="19" type="ORF">CBP51_08845</name>
</gene>
<evidence type="ECO:0000256" key="4">
    <source>
        <dbReference type="ARBA" id="ARBA00018597"/>
    </source>
</evidence>
<evidence type="ECO:0000256" key="2">
    <source>
        <dbReference type="ARBA" id="ARBA00010021"/>
    </source>
</evidence>
<comment type="cofactor">
    <cofactor evidence="15">
        <name>Mn(2+)</name>
        <dbReference type="ChEBI" id="CHEBI:29035"/>
    </cofactor>
</comment>
<dbReference type="PANTHER" id="PTHR30108">
    <property type="entry name" value="3-OCTAPRENYL-4-HYDROXYBENZOATE CARBOXY-LYASE-RELATED"/>
    <property type="match status" value="1"/>
</dbReference>
<dbReference type="InterPro" id="IPR023677">
    <property type="entry name" value="UbiD_bacteria"/>
</dbReference>
<dbReference type="GO" id="GO:0005829">
    <property type="term" value="C:cytosol"/>
    <property type="evidence" value="ECO:0007669"/>
    <property type="project" value="TreeGrafter"/>
</dbReference>
<evidence type="ECO:0000256" key="1">
    <source>
        <dbReference type="ARBA" id="ARBA00004749"/>
    </source>
</evidence>